<keyword evidence="11" id="KW-0411">Iron-sulfur</keyword>
<dbReference type="InterPro" id="IPR004036">
    <property type="entry name" value="Endonuclease-III-like_CS2"/>
</dbReference>
<dbReference type="Gene3D" id="1.10.340.30">
    <property type="entry name" value="Hypothetical protein, domain 2"/>
    <property type="match status" value="1"/>
</dbReference>
<dbReference type="EC" id="3.2.2.31" evidence="4 14"/>
<dbReference type="GO" id="GO:0034039">
    <property type="term" value="F:8-oxo-7,8-dihydroguanine DNA N-glycosylase activity"/>
    <property type="evidence" value="ECO:0007669"/>
    <property type="project" value="TreeGrafter"/>
</dbReference>
<dbReference type="GO" id="GO:0006284">
    <property type="term" value="P:base-excision repair"/>
    <property type="evidence" value="ECO:0007669"/>
    <property type="project" value="UniProtKB-UniRule"/>
</dbReference>
<sequence length="361" mass="40903">MLDEIVEPLEVWYRKEKRTLPWREQRNPYYIWVSEIMLQQTRVEAVKPYFQRFIRELPDVKALAVCPEEKLLKLWEGLGYYNRVRNMQKAARIVMEQYGGVLPADAEALKRLPGIGSYTAGAVASIAYGIPVPAVDGNVLRVLARFREDSRDMTKQSVRKSVEADLSAVMPEKSPGEFNQALMEVGAVICVPGGMARCRECPLARMCRAHASGREQCYPVKAEKKPRRIEEKTVLVIRDGERVALRKRPGRGLLAGLYEFPNLEGHRSPDEVIRWVEEAGLTPLHIQKLDDAKHIFSHVEWHMSGYAVRAASLEAAGKGALILVDIKEAREKYPVPSAFSAYADYINLSLGTEKDEQRIKK</sequence>
<dbReference type="AlphaFoldDB" id="A0A9D1P445"/>
<evidence type="ECO:0000256" key="4">
    <source>
        <dbReference type="ARBA" id="ARBA00012045"/>
    </source>
</evidence>
<comment type="caution">
    <text evidence="16">The sequence shown here is derived from an EMBL/GenBank/DDBJ whole genome shotgun (WGS) entry which is preliminary data.</text>
</comment>
<dbReference type="PANTHER" id="PTHR42944">
    <property type="entry name" value="ADENINE DNA GLYCOSYLASE"/>
    <property type="match status" value="1"/>
</dbReference>
<dbReference type="CDD" id="cd03431">
    <property type="entry name" value="NUDIX_DNA_Glycosylase_C-MutY"/>
    <property type="match status" value="1"/>
</dbReference>
<keyword evidence="9" id="KW-0378">Hydrolase</keyword>
<organism evidence="16 17">
    <name type="scientific">Candidatus Scatomonas pullistercoris</name>
    <dbReference type="NCBI Taxonomy" id="2840920"/>
    <lineage>
        <taxon>Bacteria</taxon>
        <taxon>Bacillati</taxon>
        <taxon>Bacillota</taxon>
        <taxon>Clostridia</taxon>
        <taxon>Lachnospirales</taxon>
        <taxon>Lachnospiraceae</taxon>
        <taxon>Lachnospiraceae incertae sedis</taxon>
        <taxon>Candidatus Scatomonas</taxon>
    </lineage>
</organism>
<dbReference type="Gene3D" id="3.90.79.10">
    <property type="entry name" value="Nucleoside Triphosphate Pyrophosphohydrolase"/>
    <property type="match status" value="1"/>
</dbReference>
<dbReference type="NCBIfam" id="TIGR01084">
    <property type="entry name" value="mutY"/>
    <property type="match status" value="1"/>
</dbReference>
<keyword evidence="7" id="KW-0479">Metal-binding</keyword>
<dbReference type="Pfam" id="PF00633">
    <property type="entry name" value="HHH"/>
    <property type="match status" value="1"/>
</dbReference>
<dbReference type="Proteomes" id="UP000824169">
    <property type="component" value="Unassembled WGS sequence"/>
</dbReference>
<dbReference type="GO" id="GO:0006298">
    <property type="term" value="P:mismatch repair"/>
    <property type="evidence" value="ECO:0007669"/>
    <property type="project" value="TreeGrafter"/>
</dbReference>
<evidence type="ECO:0000256" key="11">
    <source>
        <dbReference type="ARBA" id="ARBA00023014"/>
    </source>
</evidence>
<evidence type="ECO:0000256" key="6">
    <source>
        <dbReference type="ARBA" id="ARBA00022485"/>
    </source>
</evidence>
<proteinExistence type="inferred from homology"/>
<evidence type="ECO:0000256" key="7">
    <source>
        <dbReference type="ARBA" id="ARBA00022723"/>
    </source>
</evidence>
<dbReference type="SUPFAM" id="SSF48150">
    <property type="entry name" value="DNA-glycosylase"/>
    <property type="match status" value="1"/>
</dbReference>
<evidence type="ECO:0000256" key="8">
    <source>
        <dbReference type="ARBA" id="ARBA00022763"/>
    </source>
</evidence>
<keyword evidence="8 14" id="KW-0227">DNA damage</keyword>
<dbReference type="GO" id="GO:0046872">
    <property type="term" value="F:metal ion binding"/>
    <property type="evidence" value="ECO:0007669"/>
    <property type="project" value="UniProtKB-UniRule"/>
</dbReference>
<dbReference type="CDD" id="cd00056">
    <property type="entry name" value="ENDO3c"/>
    <property type="match status" value="1"/>
</dbReference>
<dbReference type="PROSITE" id="PS01155">
    <property type="entry name" value="ENDONUCLEASE_III_2"/>
    <property type="match status" value="1"/>
</dbReference>
<comment type="cofactor">
    <cofactor evidence="14">
        <name>[4Fe-4S] cluster</name>
        <dbReference type="ChEBI" id="CHEBI:49883"/>
    </cofactor>
    <text evidence="14">Binds 1 [4Fe-4S] cluster.</text>
</comment>
<keyword evidence="6" id="KW-0004">4Fe-4S</keyword>
<dbReference type="InterPro" id="IPR005760">
    <property type="entry name" value="A/G_AdeGlyc_MutY"/>
</dbReference>
<keyword evidence="10 14" id="KW-0408">Iron</keyword>
<comment type="function">
    <text evidence="2">Adenine glycosylase active on G-A mispairs. MutY also corrects error-prone DNA synthesis past GO lesions which are due to the oxidatively damaged form of guanine: 7,8-dihydro-8-oxoguanine (8-oxo-dGTP).</text>
</comment>
<dbReference type="GO" id="GO:0000701">
    <property type="term" value="F:purine-specific mismatch base pair DNA N-glycosylase activity"/>
    <property type="evidence" value="ECO:0007669"/>
    <property type="project" value="UniProtKB-EC"/>
</dbReference>
<comment type="catalytic activity">
    <reaction evidence="1 14">
        <text>Hydrolyzes free adenine bases from 7,8-dihydro-8-oxoguanine:adenine mismatched double-stranded DNA, leaving an apurinic site.</text>
        <dbReference type="EC" id="3.2.2.31"/>
    </reaction>
</comment>
<evidence type="ECO:0000313" key="16">
    <source>
        <dbReference type="EMBL" id="HIV25611.1"/>
    </source>
</evidence>
<evidence type="ECO:0000313" key="17">
    <source>
        <dbReference type="Proteomes" id="UP000824169"/>
    </source>
</evidence>
<keyword evidence="13 14" id="KW-0326">Glycosidase</keyword>
<dbReference type="SUPFAM" id="SSF55811">
    <property type="entry name" value="Nudix"/>
    <property type="match status" value="1"/>
</dbReference>
<evidence type="ECO:0000256" key="10">
    <source>
        <dbReference type="ARBA" id="ARBA00023004"/>
    </source>
</evidence>
<keyword evidence="12" id="KW-0234">DNA repair</keyword>
<dbReference type="InterPro" id="IPR023170">
    <property type="entry name" value="HhH_base_excis_C"/>
</dbReference>
<accession>A0A9D1P445</accession>
<evidence type="ECO:0000256" key="3">
    <source>
        <dbReference type="ARBA" id="ARBA00008343"/>
    </source>
</evidence>
<dbReference type="Pfam" id="PF00730">
    <property type="entry name" value="HhH-GPD"/>
    <property type="match status" value="1"/>
</dbReference>
<evidence type="ECO:0000256" key="12">
    <source>
        <dbReference type="ARBA" id="ARBA00023204"/>
    </source>
</evidence>
<evidence type="ECO:0000256" key="9">
    <source>
        <dbReference type="ARBA" id="ARBA00022801"/>
    </source>
</evidence>
<dbReference type="PANTHER" id="PTHR42944:SF1">
    <property type="entry name" value="ADENINE DNA GLYCOSYLASE"/>
    <property type="match status" value="1"/>
</dbReference>
<evidence type="ECO:0000256" key="5">
    <source>
        <dbReference type="ARBA" id="ARBA00022023"/>
    </source>
</evidence>
<evidence type="ECO:0000256" key="13">
    <source>
        <dbReference type="ARBA" id="ARBA00023295"/>
    </source>
</evidence>
<evidence type="ECO:0000256" key="2">
    <source>
        <dbReference type="ARBA" id="ARBA00002933"/>
    </source>
</evidence>
<dbReference type="GO" id="GO:0035485">
    <property type="term" value="F:adenine/guanine mispair binding"/>
    <property type="evidence" value="ECO:0007669"/>
    <property type="project" value="TreeGrafter"/>
</dbReference>
<gene>
    <name evidence="16" type="primary">mutY</name>
    <name evidence="16" type="ORF">IAB71_07495</name>
</gene>
<evidence type="ECO:0000256" key="1">
    <source>
        <dbReference type="ARBA" id="ARBA00000843"/>
    </source>
</evidence>
<dbReference type="InterPro" id="IPR015797">
    <property type="entry name" value="NUDIX_hydrolase-like_dom_sf"/>
</dbReference>
<evidence type="ECO:0000259" key="15">
    <source>
        <dbReference type="SMART" id="SM00478"/>
    </source>
</evidence>
<protein>
    <recommendedName>
        <fullName evidence="5 14">Adenine DNA glycosylase</fullName>
        <ecNumber evidence="4 14">3.2.2.31</ecNumber>
    </recommendedName>
</protein>
<reference evidence="16" key="2">
    <citation type="journal article" date="2021" name="PeerJ">
        <title>Extensive microbial diversity within the chicken gut microbiome revealed by metagenomics and culture.</title>
        <authorList>
            <person name="Gilroy R."/>
            <person name="Ravi A."/>
            <person name="Getino M."/>
            <person name="Pursley I."/>
            <person name="Horton D.L."/>
            <person name="Alikhan N.F."/>
            <person name="Baker D."/>
            <person name="Gharbi K."/>
            <person name="Hall N."/>
            <person name="Watson M."/>
            <person name="Adriaenssens E.M."/>
            <person name="Foster-Nyarko E."/>
            <person name="Jarju S."/>
            <person name="Secka A."/>
            <person name="Antonio M."/>
            <person name="Oren A."/>
            <person name="Chaudhuri R.R."/>
            <person name="La Ragione R."/>
            <person name="Hildebrand F."/>
            <person name="Pallen M.J."/>
        </authorList>
    </citation>
    <scope>NUCLEOTIDE SEQUENCE</scope>
    <source>
        <strain evidence="16">CHK188-20938</strain>
    </source>
</reference>
<dbReference type="InterPro" id="IPR044298">
    <property type="entry name" value="MIG/MutY"/>
</dbReference>
<dbReference type="SMART" id="SM00478">
    <property type="entry name" value="ENDO3c"/>
    <property type="match status" value="1"/>
</dbReference>
<feature type="domain" description="HhH-GPD" evidence="15">
    <location>
        <begin position="37"/>
        <end position="188"/>
    </location>
</feature>
<evidence type="ECO:0000256" key="14">
    <source>
        <dbReference type="RuleBase" id="RU365096"/>
    </source>
</evidence>
<comment type="similarity">
    <text evidence="3 14">Belongs to the Nth/MutY family.</text>
</comment>
<dbReference type="GO" id="GO:0051539">
    <property type="term" value="F:4 iron, 4 sulfur cluster binding"/>
    <property type="evidence" value="ECO:0007669"/>
    <property type="project" value="UniProtKB-UniRule"/>
</dbReference>
<dbReference type="Pfam" id="PF14815">
    <property type="entry name" value="NUDIX_4"/>
    <property type="match status" value="1"/>
</dbReference>
<dbReference type="Gene3D" id="1.10.1670.10">
    <property type="entry name" value="Helix-hairpin-Helix base-excision DNA repair enzymes (C-terminal)"/>
    <property type="match status" value="1"/>
</dbReference>
<name>A0A9D1P445_9FIRM</name>
<dbReference type="InterPro" id="IPR003265">
    <property type="entry name" value="HhH-GPD_domain"/>
</dbReference>
<dbReference type="InterPro" id="IPR011257">
    <property type="entry name" value="DNA_glycosylase"/>
</dbReference>
<dbReference type="EMBL" id="DVOO01000022">
    <property type="protein sequence ID" value="HIV25611.1"/>
    <property type="molecule type" value="Genomic_DNA"/>
</dbReference>
<dbReference type="GO" id="GO:0032357">
    <property type="term" value="F:oxidized purine DNA binding"/>
    <property type="evidence" value="ECO:0007669"/>
    <property type="project" value="TreeGrafter"/>
</dbReference>
<reference evidence="16" key="1">
    <citation type="submission" date="2020-10" db="EMBL/GenBank/DDBJ databases">
        <authorList>
            <person name="Gilroy R."/>
        </authorList>
    </citation>
    <scope>NUCLEOTIDE SEQUENCE</scope>
    <source>
        <strain evidence="16">CHK188-20938</strain>
    </source>
</reference>
<dbReference type="InterPro" id="IPR000445">
    <property type="entry name" value="HhH_motif"/>
</dbReference>
<dbReference type="InterPro" id="IPR029119">
    <property type="entry name" value="MutY_C"/>
</dbReference>
<dbReference type="FunFam" id="1.10.340.30:FF:000002">
    <property type="entry name" value="Adenine DNA glycosylase"/>
    <property type="match status" value="1"/>
</dbReference>